<proteinExistence type="predicted"/>
<dbReference type="AlphaFoldDB" id="A0A2T0K4D0"/>
<accession>A0A2T0K4D0</accession>
<organism evidence="1 2">
    <name type="scientific">Actinoplanes italicus</name>
    <dbReference type="NCBI Taxonomy" id="113567"/>
    <lineage>
        <taxon>Bacteria</taxon>
        <taxon>Bacillati</taxon>
        <taxon>Actinomycetota</taxon>
        <taxon>Actinomycetes</taxon>
        <taxon>Micromonosporales</taxon>
        <taxon>Micromonosporaceae</taxon>
        <taxon>Actinoplanes</taxon>
    </lineage>
</organism>
<comment type="caution">
    <text evidence="1">The sequence shown here is derived from an EMBL/GenBank/DDBJ whole genome shotgun (WGS) entry which is preliminary data.</text>
</comment>
<evidence type="ECO:0000313" key="1">
    <source>
        <dbReference type="EMBL" id="PRX17737.1"/>
    </source>
</evidence>
<reference evidence="1 2" key="1">
    <citation type="submission" date="2018-03" db="EMBL/GenBank/DDBJ databases">
        <title>Genomic Encyclopedia of Archaeal and Bacterial Type Strains, Phase II (KMG-II): from individual species to whole genera.</title>
        <authorList>
            <person name="Goeker M."/>
        </authorList>
    </citation>
    <scope>NUCLEOTIDE SEQUENCE [LARGE SCALE GENOMIC DNA]</scope>
    <source>
        <strain evidence="1 2">DSM 43146</strain>
    </source>
</reference>
<gene>
    <name evidence="1" type="ORF">CLV67_115240</name>
</gene>
<evidence type="ECO:0000313" key="2">
    <source>
        <dbReference type="Proteomes" id="UP000239415"/>
    </source>
</evidence>
<protein>
    <submittedName>
        <fullName evidence="1">Uncharacterized protein</fullName>
    </submittedName>
</protein>
<sequence>MTNAGLILRLIEEAAQASDWRSSCADSERLPIFNLWGPVMYLTPAGEVVIDHEEDRPTRLADPAERDFALVRAAEKYPELAHLQPPRPPAAATCNLCSGRGRITVSQGKILPWQDGRGFKLCLYCPECNSLGWTLAI</sequence>
<dbReference type="Proteomes" id="UP000239415">
    <property type="component" value="Unassembled WGS sequence"/>
</dbReference>
<keyword evidence="2" id="KW-1185">Reference proteome</keyword>
<name>A0A2T0K4D0_9ACTN</name>
<dbReference type="EMBL" id="PVMZ01000015">
    <property type="protein sequence ID" value="PRX17737.1"/>
    <property type="molecule type" value="Genomic_DNA"/>
</dbReference>